<feature type="region of interest" description="Disordered" evidence="1">
    <location>
        <begin position="282"/>
        <end position="306"/>
    </location>
</feature>
<dbReference type="EMBL" id="DWWK01000032">
    <property type="protein sequence ID" value="HJC37941.1"/>
    <property type="molecule type" value="Genomic_DNA"/>
</dbReference>
<sequence length="450" mass="51778">MTKFAFLALLFCIYYIAGMYESPALMVLFLTQLLLLPVMFLLSVYLKRHLTVSFAEKTVYAEQGLPFTWRLQAENSGRLPVSRFLTKIRISRIGRRVQERKKVQGSSECGIQTSEFRDVPEHCGIERFRAERVKVYDYLSLFSRTKEMEDEMKVIVFPRKYDMRIETESAAEGGADPYRHDPFLPGRDHDEVRQIREYRDSDSIRHIHWNQTARSGQLWVKEYEEEKTGRVSIFLDLKEEIFLEDCGWTPVEVTPSSDGSYSTSYPGLDTDMLEEMISAAAPEQNDAAGREDPGRTETDSADESGSILQEFSDDLSGYRRLIPAAAVVILLCAPLSLYLRRRFRRRQAERMDCRGIFGRFLEMLRCAGYMSGCTGAEEGFAEALSARLPCLSREEAERLVGIVSRAAYGSGGPREEENEFAREIYFRTEGWIRKELKGLHRLRFKYIGGF</sequence>
<protein>
    <submittedName>
        <fullName evidence="4">DUF58 domain-containing protein</fullName>
    </submittedName>
</protein>
<proteinExistence type="predicted"/>
<dbReference type="AlphaFoldDB" id="A0A9D2NSS1"/>
<organism evidence="4 5">
    <name type="scientific">Candidatus Mediterraneibacter faecigallinarum</name>
    <dbReference type="NCBI Taxonomy" id="2838669"/>
    <lineage>
        <taxon>Bacteria</taxon>
        <taxon>Bacillati</taxon>
        <taxon>Bacillota</taxon>
        <taxon>Clostridia</taxon>
        <taxon>Lachnospirales</taxon>
        <taxon>Lachnospiraceae</taxon>
        <taxon>Mediterraneibacter</taxon>
    </lineage>
</organism>
<dbReference type="Proteomes" id="UP000823894">
    <property type="component" value="Unassembled WGS sequence"/>
</dbReference>
<evidence type="ECO:0000313" key="5">
    <source>
        <dbReference type="Proteomes" id="UP000823894"/>
    </source>
</evidence>
<feature type="compositionally biased region" description="Basic and acidic residues" evidence="1">
    <location>
        <begin position="288"/>
        <end position="298"/>
    </location>
</feature>
<evidence type="ECO:0000259" key="3">
    <source>
        <dbReference type="Pfam" id="PF01882"/>
    </source>
</evidence>
<comment type="caution">
    <text evidence="4">The sequence shown here is derived from an EMBL/GenBank/DDBJ whole genome shotgun (WGS) entry which is preliminary data.</text>
</comment>
<keyword evidence="2" id="KW-0472">Membrane</keyword>
<dbReference type="InterPro" id="IPR002881">
    <property type="entry name" value="DUF58"/>
</dbReference>
<reference evidence="4" key="2">
    <citation type="submission" date="2021-04" db="EMBL/GenBank/DDBJ databases">
        <authorList>
            <person name="Gilroy R."/>
        </authorList>
    </citation>
    <scope>NUCLEOTIDE SEQUENCE</scope>
    <source>
        <strain evidence="4">ChiGjej1B1-1692</strain>
    </source>
</reference>
<feature type="domain" description="DUF58" evidence="3">
    <location>
        <begin position="194"/>
        <end position="237"/>
    </location>
</feature>
<gene>
    <name evidence="4" type="ORF">H9757_02595</name>
</gene>
<keyword evidence="2" id="KW-0812">Transmembrane</keyword>
<evidence type="ECO:0000256" key="1">
    <source>
        <dbReference type="SAM" id="MobiDB-lite"/>
    </source>
</evidence>
<dbReference type="Pfam" id="PF01882">
    <property type="entry name" value="DUF58"/>
    <property type="match status" value="1"/>
</dbReference>
<evidence type="ECO:0000256" key="2">
    <source>
        <dbReference type="SAM" id="Phobius"/>
    </source>
</evidence>
<name>A0A9D2NSS1_9FIRM</name>
<accession>A0A9D2NSS1</accession>
<evidence type="ECO:0000313" key="4">
    <source>
        <dbReference type="EMBL" id="HJC37941.1"/>
    </source>
</evidence>
<dbReference type="PANTHER" id="PTHR34351">
    <property type="entry name" value="SLR1927 PROTEIN-RELATED"/>
    <property type="match status" value="1"/>
</dbReference>
<keyword evidence="2" id="KW-1133">Transmembrane helix</keyword>
<reference evidence="4" key="1">
    <citation type="journal article" date="2021" name="PeerJ">
        <title>Extensive microbial diversity within the chicken gut microbiome revealed by metagenomics and culture.</title>
        <authorList>
            <person name="Gilroy R."/>
            <person name="Ravi A."/>
            <person name="Getino M."/>
            <person name="Pursley I."/>
            <person name="Horton D.L."/>
            <person name="Alikhan N.F."/>
            <person name="Baker D."/>
            <person name="Gharbi K."/>
            <person name="Hall N."/>
            <person name="Watson M."/>
            <person name="Adriaenssens E.M."/>
            <person name="Foster-Nyarko E."/>
            <person name="Jarju S."/>
            <person name="Secka A."/>
            <person name="Antonio M."/>
            <person name="Oren A."/>
            <person name="Chaudhuri R.R."/>
            <person name="La Ragione R."/>
            <person name="Hildebrand F."/>
            <person name="Pallen M.J."/>
        </authorList>
    </citation>
    <scope>NUCLEOTIDE SEQUENCE</scope>
    <source>
        <strain evidence="4">ChiGjej1B1-1692</strain>
    </source>
</reference>
<feature type="transmembrane region" description="Helical" evidence="2">
    <location>
        <begin position="321"/>
        <end position="339"/>
    </location>
</feature>